<sequence>MIRVASGSRALRSIGASAGTWIRTAGYTRKWLVLGVVIGIVAGLGAVVFYVALSEATQLLIVDIGGYHPPTAAGDGGAGGSREFTRPWAIPLVVCLGGLVSGILVFTLAPEAEGHGTDAAIEAVHRDPRMIRVRVVLVKLVASAITIGSGGSGGREGPTAQISAGFGSLLARRLDLSPRDGRIAVAIGIGSGIGAIFGAPLGGAVLCCTIPYKEDFDFEVLVPALVTSIVSYTVFGSFLGFGPLFGYAAQDYVFDTPAQLLWFALIGVLGGLIGLLYSGTFYTAVDLTHRLPGSRVVKPAVGGLLVGLMALVLPEVLGSGYGWIQQSMARDDLAAIPLWVVLLLPFAKILATSLSIGSGGSGGIFGPGMVIGAFTGAAVWRLLEPIAPGVPDNPAPFVIVGMMACFGSIARAPLAVMLMVAEMTGSIGVLVPGMIAVGLSYLIVRLSGKTIYRAQLENRAEARLAQGSPG</sequence>
<dbReference type="Gene3D" id="1.10.3080.10">
    <property type="entry name" value="Clc chloride channel"/>
    <property type="match status" value="1"/>
</dbReference>
<feature type="transmembrane region" description="Helical" evidence="10">
    <location>
        <begin position="88"/>
        <end position="109"/>
    </location>
</feature>
<dbReference type="SUPFAM" id="SSF81340">
    <property type="entry name" value="Clc chloride channel"/>
    <property type="match status" value="1"/>
</dbReference>
<evidence type="ECO:0000256" key="4">
    <source>
        <dbReference type="ARBA" id="ARBA00022989"/>
    </source>
</evidence>
<keyword evidence="2" id="KW-0813">Transport</keyword>
<dbReference type="EMBL" id="CP070619">
    <property type="protein sequence ID" value="QSE89223.1"/>
    <property type="molecule type" value="Genomic_DNA"/>
</dbReference>
<evidence type="ECO:0000256" key="9">
    <source>
        <dbReference type="ARBA" id="ARBA00023303"/>
    </source>
</evidence>
<evidence type="ECO:0000256" key="5">
    <source>
        <dbReference type="ARBA" id="ARBA00023065"/>
    </source>
</evidence>
<evidence type="ECO:0000256" key="10">
    <source>
        <dbReference type="SAM" id="Phobius"/>
    </source>
</evidence>
<dbReference type="InterPro" id="IPR050368">
    <property type="entry name" value="ClC-type_chloride_channel"/>
</dbReference>
<dbReference type="Proteomes" id="UP000662986">
    <property type="component" value="Chromosome"/>
</dbReference>
<evidence type="ECO:0000256" key="7">
    <source>
        <dbReference type="ARBA" id="ARBA00023173"/>
    </source>
</evidence>
<evidence type="ECO:0000256" key="6">
    <source>
        <dbReference type="ARBA" id="ARBA00023136"/>
    </source>
</evidence>
<keyword evidence="8" id="KW-0868">Chloride</keyword>
<gene>
    <name evidence="11" type="ORF">JWS13_11655</name>
</gene>
<keyword evidence="6 10" id="KW-0472">Membrane</keyword>
<dbReference type="InterPro" id="IPR001807">
    <property type="entry name" value="ClC"/>
</dbReference>
<dbReference type="PANTHER" id="PTHR43427:SF6">
    <property type="entry name" value="CHLORIDE CHANNEL PROTEIN CLC-E"/>
    <property type="match status" value="1"/>
</dbReference>
<keyword evidence="3 10" id="KW-0812">Transmembrane</keyword>
<dbReference type="PANTHER" id="PTHR43427">
    <property type="entry name" value="CHLORIDE CHANNEL PROTEIN CLC-E"/>
    <property type="match status" value="1"/>
</dbReference>
<feature type="transmembrane region" description="Helical" evidence="10">
    <location>
        <begin position="336"/>
        <end position="358"/>
    </location>
</feature>
<reference evidence="11 12" key="2">
    <citation type="journal article" date="2022" name="Arch. Microbiol.">
        <title>Rhodococcus pseudokoreensis sp. nov. isolated from the rhizosphere of young M26 apple rootstocks.</title>
        <authorList>
            <person name="Kampfer P."/>
            <person name="Glaeser S.P."/>
            <person name="Blom J."/>
            <person name="Wolf J."/>
            <person name="Benning S."/>
            <person name="Schloter M."/>
            <person name="Neumann-Schaal M."/>
        </authorList>
    </citation>
    <scope>NUCLEOTIDE SEQUENCE [LARGE SCALE GENOMIC DNA]</scope>
    <source>
        <strain evidence="11 12">R79</strain>
    </source>
</reference>
<dbReference type="RefSeq" id="WP_206005668.1">
    <property type="nucleotide sequence ID" value="NZ_CP070619.1"/>
</dbReference>
<evidence type="ECO:0000256" key="8">
    <source>
        <dbReference type="ARBA" id="ARBA00023214"/>
    </source>
</evidence>
<dbReference type="PRINTS" id="PR00762">
    <property type="entry name" value="CLCHANNEL"/>
</dbReference>
<dbReference type="CDD" id="cd00400">
    <property type="entry name" value="Voltage_gated_ClC"/>
    <property type="match status" value="1"/>
</dbReference>
<dbReference type="InterPro" id="IPR014743">
    <property type="entry name" value="Cl-channel_core"/>
</dbReference>
<accession>A0A974W2Q1</accession>
<name>A0A974W2Q1_9NOCA</name>
<feature type="transmembrane region" description="Helical" evidence="10">
    <location>
        <begin position="364"/>
        <end position="383"/>
    </location>
</feature>
<evidence type="ECO:0000313" key="11">
    <source>
        <dbReference type="EMBL" id="QSE89223.1"/>
    </source>
</evidence>
<keyword evidence="5" id="KW-0406">Ion transport</keyword>
<feature type="transmembrane region" description="Helical" evidence="10">
    <location>
        <begin position="260"/>
        <end position="280"/>
    </location>
</feature>
<protein>
    <submittedName>
        <fullName evidence="11">Chloride channel protein</fullName>
    </submittedName>
</protein>
<feature type="transmembrane region" description="Helical" evidence="10">
    <location>
        <begin position="300"/>
        <end position="324"/>
    </location>
</feature>
<proteinExistence type="predicted"/>
<reference evidence="11 12" key="1">
    <citation type="journal article" date="2021" name="Microbiol. Resour. Announc.">
        <title>Complete Genome Sequences of Two Rhodococcus sp. Strains with Large and Linear Chromosomes, Isolated from Apple Rhizosphere.</title>
        <authorList>
            <person name="Benning S."/>
            <person name="Brugnone N."/>
            <person name="Siani R."/>
            <person name="Kublik S."/>
            <person name="Schloter M."/>
            <person name="Rad V."/>
        </authorList>
    </citation>
    <scope>NUCLEOTIDE SEQUENCE [LARGE SCALE GENOMIC DNA]</scope>
    <source>
        <strain evidence="11 12">R79</strain>
    </source>
</reference>
<organism evidence="11 12">
    <name type="scientific">Rhodococcus pseudokoreensis</name>
    <dbReference type="NCBI Taxonomy" id="2811421"/>
    <lineage>
        <taxon>Bacteria</taxon>
        <taxon>Bacillati</taxon>
        <taxon>Actinomycetota</taxon>
        <taxon>Actinomycetes</taxon>
        <taxon>Mycobacteriales</taxon>
        <taxon>Nocardiaceae</taxon>
        <taxon>Rhodococcus</taxon>
    </lineage>
</organism>
<keyword evidence="4 10" id="KW-1133">Transmembrane helix</keyword>
<keyword evidence="9" id="KW-0407">Ion channel</keyword>
<feature type="transmembrane region" description="Helical" evidence="10">
    <location>
        <begin position="183"/>
        <end position="212"/>
    </location>
</feature>
<keyword evidence="12" id="KW-1185">Reference proteome</keyword>
<feature type="transmembrane region" description="Helical" evidence="10">
    <location>
        <begin position="224"/>
        <end position="248"/>
    </location>
</feature>
<keyword evidence="7" id="KW-0869">Chloride channel</keyword>
<evidence type="ECO:0000313" key="12">
    <source>
        <dbReference type="Proteomes" id="UP000662986"/>
    </source>
</evidence>
<evidence type="ECO:0000256" key="3">
    <source>
        <dbReference type="ARBA" id="ARBA00022692"/>
    </source>
</evidence>
<feature type="transmembrane region" description="Helical" evidence="10">
    <location>
        <begin position="31"/>
        <end position="53"/>
    </location>
</feature>
<evidence type="ECO:0000256" key="2">
    <source>
        <dbReference type="ARBA" id="ARBA00022448"/>
    </source>
</evidence>
<evidence type="ECO:0000256" key="1">
    <source>
        <dbReference type="ARBA" id="ARBA00004141"/>
    </source>
</evidence>
<feature type="transmembrane region" description="Helical" evidence="10">
    <location>
        <begin position="427"/>
        <end position="444"/>
    </location>
</feature>
<feature type="transmembrane region" description="Helical" evidence="10">
    <location>
        <begin position="395"/>
        <end position="421"/>
    </location>
</feature>
<dbReference type="Pfam" id="PF00654">
    <property type="entry name" value="Voltage_CLC"/>
    <property type="match status" value="1"/>
</dbReference>
<comment type="subcellular location">
    <subcellularLocation>
        <location evidence="1">Membrane</location>
        <topology evidence="1">Multi-pass membrane protein</topology>
    </subcellularLocation>
</comment>